<dbReference type="NCBIfam" id="TIGR00482">
    <property type="entry name" value="nicotinate (nicotinamide) nucleotide adenylyltransferase"/>
    <property type="match status" value="1"/>
</dbReference>
<dbReference type="GO" id="GO:0005524">
    <property type="term" value="F:ATP binding"/>
    <property type="evidence" value="ECO:0007669"/>
    <property type="project" value="UniProtKB-KW"/>
</dbReference>
<comment type="similarity">
    <text evidence="3 11">Belongs to the NadD family.</text>
</comment>
<organism evidence="13 14">
    <name type="scientific">Bordetella flabilis</name>
    <dbReference type="NCBI Taxonomy" id="463014"/>
    <lineage>
        <taxon>Bacteria</taxon>
        <taxon>Pseudomonadati</taxon>
        <taxon>Pseudomonadota</taxon>
        <taxon>Betaproteobacteria</taxon>
        <taxon>Burkholderiales</taxon>
        <taxon>Alcaligenaceae</taxon>
        <taxon>Bordetella</taxon>
    </lineage>
</organism>
<dbReference type="AlphaFoldDB" id="A0A193GM53"/>
<dbReference type="GO" id="GO:0004515">
    <property type="term" value="F:nicotinate-nucleotide adenylyltransferase activity"/>
    <property type="evidence" value="ECO:0007669"/>
    <property type="project" value="UniProtKB-UniRule"/>
</dbReference>
<dbReference type="NCBIfam" id="NF000840">
    <property type="entry name" value="PRK00071.1-3"/>
    <property type="match status" value="1"/>
</dbReference>
<dbReference type="HAMAP" id="MF_00244">
    <property type="entry name" value="NaMN_adenylyltr"/>
    <property type="match status" value="1"/>
</dbReference>
<gene>
    <name evidence="11" type="primary">nadD</name>
    <name evidence="13" type="ORF">BAU07_09365</name>
</gene>
<keyword evidence="14" id="KW-1185">Reference proteome</keyword>
<keyword evidence="8 11" id="KW-0067">ATP-binding</keyword>
<name>A0A193GM53_9BORD</name>
<dbReference type="OrthoDB" id="5295945at2"/>
<evidence type="ECO:0000256" key="8">
    <source>
        <dbReference type="ARBA" id="ARBA00022840"/>
    </source>
</evidence>
<dbReference type="PANTHER" id="PTHR39321">
    <property type="entry name" value="NICOTINATE-NUCLEOTIDE ADENYLYLTRANSFERASE-RELATED"/>
    <property type="match status" value="1"/>
</dbReference>
<dbReference type="Proteomes" id="UP000091926">
    <property type="component" value="Chromosome"/>
</dbReference>
<evidence type="ECO:0000256" key="7">
    <source>
        <dbReference type="ARBA" id="ARBA00022741"/>
    </source>
</evidence>
<evidence type="ECO:0000313" key="13">
    <source>
        <dbReference type="EMBL" id="ANN80364.1"/>
    </source>
</evidence>
<evidence type="ECO:0000256" key="1">
    <source>
        <dbReference type="ARBA" id="ARBA00002324"/>
    </source>
</evidence>
<comment type="function">
    <text evidence="1 11">Catalyzes the reversible adenylation of nicotinate mononucleotide (NaMN) to nicotinic acid adenine dinucleotide (NaAD).</text>
</comment>
<comment type="catalytic activity">
    <reaction evidence="10 11">
        <text>nicotinate beta-D-ribonucleotide + ATP + H(+) = deamido-NAD(+) + diphosphate</text>
        <dbReference type="Rhea" id="RHEA:22860"/>
        <dbReference type="ChEBI" id="CHEBI:15378"/>
        <dbReference type="ChEBI" id="CHEBI:30616"/>
        <dbReference type="ChEBI" id="CHEBI:33019"/>
        <dbReference type="ChEBI" id="CHEBI:57502"/>
        <dbReference type="ChEBI" id="CHEBI:58437"/>
        <dbReference type="EC" id="2.7.7.18"/>
    </reaction>
</comment>
<evidence type="ECO:0000313" key="14">
    <source>
        <dbReference type="Proteomes" id="UP000091926"/>
    </source>
</evidence>
<keyword evidence="7 11" id="KW-0547">Nucleotide-binding</keyword>
<dbReference type="InterPro" id="IPR005248">
    <property type="entry name" value="NadD/NMNAT"/>
</dbReference>
<keyword evidence="6 11" id="KW-0548">Nucleotidyltransferase</keyword>
<sequence length="196" mass="21346">MKRIGLLGGSFDPIHVAHVALARTALHALGLDEVQLIPAASPWQRGPLRATPAQRCEMIRLAIAQVPGLALNTIEIDRGGPTYTVDTIRSLPADRRYVWLLGTDQLANFCTWREWQAIADAVDLAVATRPGTPLVPPAELAAHLAAGQRRIETLPFAEMAVSASDIRERVAHDLPVDGLVAEPVRLYIGAHHLYHD</sequence>
<dbReference type="PANTHER" id="PTHR39321:SF3">
    <property type="entry name" value="PHOSPHOPANTETHEINE ADENYLYLTRANSFERASE"/>
    <property type="match status" value="1"/>
</dbReference>
<evidence type="ECO:0000256" key="3">
    <source>
        <dbReference type="ARBA" id="ARBA00009014"/>
    </source>
</evidence>
<keyword evidence="5 11" id="KW-0808">Transferase</keyword>
<dbReference type="CDD" id="cd02165">
    <property type="entry name" value="NMNAT"/>
    <property type="match status" value="1"/>
</dbReference>
<reference evidence="13 14" key="1">
    <citation type="submission" date="2016-06" db="EMBL/GenBank/DDBJ databases">
        <title>Complete genome sequences of Bordetella bronchialis and Bordetella flabilis.</title>
        <authorList>
            <person name="LiPuma J.J."/>
            <person name="Spilker T."/>
        </authorList>
    </citation>
    <scope>NUCLEOTIDE SEQUENCE [LARGE SCALE GENOMIC DNA]</scope>
    <source>
        <strain evidence="13 14">AU10664</strain>
    </source>
</reference>
<proteinExistence type="inferred from homology"/>
<dbReference type="EC" id="2.7.7.18" evidence="11"/>
<keyword evidence="9 11" id="KW-0520">NAD</keyword>
<dbReference type="UniPathway" id="UPA00253">
    <property type="reaction ID" value="UER00332"/>
</dbReference>
<evidence type="ECO:0000256" key="2">
    <source>
        <dbReference type="ARBA" id="ARBA00005019"/>
    </source>
</evidence>
<dbReference type="SUPFAM" id="SSF52374">
    <property type="entry name" value="Nucleotidylyl transferase"/>
    <property type="match status" value="1"/>
</dbReference>
<keyword evidence="4 11" id="KW-0662">Pyridine nucleotide biosynthesis</keyword>
<accession>A0A193GM53</accession>
<evidence type="ECO:0000256" key="11">
    <source>
        <dbReference type="HAMAP-Rule" id="MF_00244"/>
    </source>
</evidence>
<evidence type="ECO:0000259" key="12">
    <source>
        <dbReference type="Pfam" id="PF01467"/>
    </source>
</evidence>
<protein>
    <recommendedName>
        <fullName evidence="11">Probable nicotinate-nucleotide adenylyltransferase</fullName>
        <ecNumber evidence="11">2.7.7.18</ecNumber>
    </recommendedName>
    <alternativeName>
        <fullName evidence="11">Deamido-NAD(+) diphosphorylase</fullName>
    </alternativeName>
    <alternativeName>
        <fullName evidence="11">Deamido-NAD(+) pyrophosphorylase</fullName>
    </alternativeName>
    <alternativeName>
        <fullName evidence="11">Nicotinate mononucleotide adenylyltransferase</fullName>
        <shortName evidence="11">NaMN adenylyltransferase</shortName>
    </alternativeName>
</protein>
<evidence type="ECO:0000256" key="5">
    <source>
        <dbReference type="ARBA" id="ARBA00022679"/>
    </source>
</evidence>
<dbReference type="EMBL" id="CP016172">
    <property type="protein sequence ID" value="ANN80364.1"/>
    <property type="molecule type" value="Genomic_DNA"/>
</dbReference>
<dbReference type="Pfam" id="PF01467">
    <property type="entry name" value="CTP_transf_like"/>
    <property type="match status" value="1"/>
</dbReference>
<comment type="pathway">
    <text evidence="2 11">Cofactor biosynthesis; NAD(+) biosynthesis; deamido-NAD(+) from nicotinate D-ribonucleotide: step 1/1.</text>
</comment>
<dbReference type="Gene3D" id="3.40.50.620">
    <property type="entry name" value="HUPs"/>
    <property type="match status" value="1"/>
</dbReference>
<evidence type="ECO:0000256" key="9">
    <source>
        <dbReference type="ARBA" id="ARBA00023027"/>
    </source>
</evidence>
<feature type="domain" description="Cytidyltransferase-like" evidence="12">
    <location>
        <begin position="6"/>
        <end position="169"/>
    </location>
</feature>
<dbReference type="STRING" id="463014.BAU07_09365"/>
<dbReference type="InterPro" id="IPR004821">
    <property type="entry name" value="Cyt_trans-like"/>
</dbReference>
<evidence type="ECO:0000256" key="4">
    <source>
        <dbReference type="ARBA" id="ARBA00022642"/>
    </source>
</evidence>
<dbReference type="GO" id="GO:0009435">
    <property type="term" value="P:NAD+ biosynthetic process"/>
    <property type="evidence" value="ECO:0007669"/>
    <property type="project" value="UniProtKB-UniRule"/>
</dbReference>
<dbReference type="KEGG" id="bfz:BAU07_09365"/>
<evidence type="ECO:0000256" key="6">
    <source>
        <dbReference type="ARBA" id="ARBA00022695"/>
    </source>
</evidence>
<evidence type="ECO:0000256" key="10">
    <source>
        <dbReference type="ARBA" id="ARBA00048721"/>
    </source>
</evidence>
<dbReference type="InterPro" id="IPR014729">
    <property type="entry name" value="Rossmann-like_a/b/a_fold"/>
</dbReference>